<dbReference type="RefSeq" id="WP_116385663.1">
    <property type="nucleotide sequence ID" value="NZ_LS483234.1"/>
</dbReference>
<gene>
    <name evidence="2" type="ORF">CBM2634_B170263</name>
</gene>
<dbReference type="AlphaFoldDB" id="A0A375JBH9"/>
<proteinExistence type="predicted"/>
<name>A0A375JBH9_9BURK</name>
<reference evidence="2 3" key="1">
    <citation type="submission" date="2018-01" db="EMBL/GenBank/DDBJ databases">
        <authorList>
            <person name="Gaut B.S."/>
            <person name="Morton B.R."/>
            <person name="Clegg M.T."/>
            <person name="Duvall M.R."/>
        </authorList>
    </citation>
    <scope>NUCLEOTIDE SEQUENCE [LARGE SCALE GENOMIC DNA]</scope>
    <source>
        <strain evidence="2">Cupriavidus taiwanensis cmp 52</strain>
    </source>
</reference>
<evidence type="ECO:0000256" key="1">
    <source>
        <dbReference type="SAM" id="Phobius"/>
    </source>
</evidence>
<keyword evidence="1" id="KW-1133">Transmembrane helix</keyword>
<keyword evidence="1" id="KW-0472">Membrane</keyword>
<dbReference type="EMBL" id="OVTA01000040">
    <property type="protein sequence ID" value="SPS00936.1"/>
    <property type="molecule type" value="Genomic_DNA"/>
</dbReference>
<keyword evidence="1" id="KW-0812">Transmembrane</keyword>
<evidence type="ECO:0000313" key="2">
    <source>
        <dbReference type="EMBL" id="SPS00936.1"/>
    </source>
</evidence>
<accession>A0A375JBH9</accession>
<organism evidence="2 3">
    <name type="scientific">Cupriavidus taiwanensis</name>
    <dbReference type="NCBI Taxonomy" id="164546"/>
    <lineage>
        <taxon>Bacteria</taxon>
        <taxon>Pseudomonadati</taxon>
        <taxon>Pseudomonadota</taxon>
        <taxon>Betaproteobacteria</taxon>
        <taxon>Burkholderiales</taxon>
        <taxon>Burkholderiaceae</taxon>
        <taxon>Cupriavidus</taxon>
    </lineage>
</organism>
<protein>
    <submittedName>
        <fullName evidence="2">Uncharacterized protein</fullName>
    </submittedName>
</protein>
<dbReference type="Proteomes" id="UP000256805">
    <property type="component" value="Unassembled WGS sequence"/>
</dbReference>
<sequence>MPEQLTKHPDVTIQVLRSAGARCGEGEAQAILRSCPPARFCKLPGGEVCVYGLDGAPAMTQFTAADWQSLAPLARGGADHAGAGAAAGAWGGMAVVIFIAGLVAGALAAAVLARWRRGRRRG</sequence>
<feature type="transmembrane region" description="Helical" evidence="1">
    <location>
        <begin position="89"/>
        <end position="113"/>
    </location>
</feature>
<evidence type="ECO:0000313" key="3">
    <source>
        <dbReference type="Proteomes" id="UP000256805"/>
    </source>
</evidence>